<dbReference type="GO" id="GO:0016407">
    <property type="term" value="F:acetyltransferase activity"/>
    <property type="evidence" value="ECO:0007669"/>
    <property type="project" value="InterPro"/>
</dbReference>
<dbReference type="PANTHER" id="PTHR11786:SF0">
    <property type="entry name" value="ARYLAMINE N-ACETYLTRANSFERASE 4-RELATED"/>
    <property type="match status" value="1"/>
</dbReference>
<dbReference type="OrthoDB" id="7181050at2"/>
<sequence length="250" mass="27733">MDVDAYLDRIGVDRTASLHDMHRAHQETVPFENLSIHLGEPISLSPDDLFDKIVRRRRGGFCYELNGLFALLLEALGHKVVRAGARVYRTPESLGPPFDHLALLADAGDGQEPWIADVGFGRHSAYPLRLGEPSGQFLVAAAPDGDLDVFRDGVPQYRLETRPRSLEDFGPTCWWQSTSPDSHFTRGPVCSRLDGDGRISISGRTLIRTKGETRTETTLDTDESLVAAYREHFGIDIDLDNGGHDALLLR</sequence>
<dbReference type="EMBL" id="OBDY01000016">
    <property type="protein sequence ID" value="SNY55236.1"/>
    <property type="molecule type" value="Genomic_DNA"/>
</dbReference>
<name>A0A285J7B4_9ACTN</name>
<evidence type="ECO:0000256" key="2">
    <source>
        <dbReference type="RuleBase" id="RU003452"/>
    </source>
</evidence>
<gene>
    <name evidence="3" type="ORF">SAMN05421748_11684</name>
</gene>
<dbReference type="InterPro" id="IPR001447">
    <property type="entry name" value="Arylamine_N-AcTrfase"/>
</dbReference>
<protein>
    <submittedName>
        <fullName evidence="3">N-hydroxyarylamine O-acetyltransferase</fullName>
    </submittedName>
</protein>
<comment type="similarity">
    <text evidence="1 2">Belongs to the arylamine N-acetyltransferase family.</text>
</comment>
<dbReference type="SUPFAM" id="SSF54001">
    <property type="entry name" value="Cysteine proteinases"/>
    <property type="match status" value="1"/>
</dbReference>
<keyword evidence="4" id="KW-1185">Reference proteome</keyword>
<dbReference type="AlphaFoldDB" id="A0A285J7B4"/>
<keyword evidence="3" id="KW-0808">Transferase</keyword>
<dbReference type="InterPro" id="IPR038765">
    <property type="entry name" value="Papain-like_cys_pep_sf"/>
</dbReference>
<accession>A0A285J7B4</accession>
<dbReference type="RefSeq" id="WP_097324014.1">
    <property type="nucleotide sequence ID" value="NZ_OBDY01000016.1"/>
</dbReference>
<dbReference type="Proteomes" id="UP000219612">
    <property type="component" value="Unassembled WGS sequence"/>
</dbReference>
<organism evidence="3 4">
    <name type="scientific">Paractinoplanes atraurantiacus</name>
    <dbReference type="NCBI Taxonomy" id="1036182"/>
    <lineage>
        <taxon>Bacteria</taxon>
        <taxon>Bacillati</taxon>
        <taxon>Actinomycetota</taxon>
        <taxon>Actinomycetes</taxon>
        <taxon>Micromonosporales</taxon>
        <taxon>Micromonosporaceae</taxon>
        <taxon>Paractinoplanes</taxon>
    </lineage>
</organism>
<reference evidence="3 4" key="1">
    <citation type="submission" date="2017-09" db="EMBL/GenBank/DDBJ databases">
        <authorList>
            <person name="Ehlers B."/>
            <person name="Leendertz F.H."/>
        </authorList>
    </citation>
    <scope>NUCLEOTIDE SEQUENCE [LARGE SCALE GENOMIC DNA]</scope>
    <source>
        <strain evidence="3 4">CGMCC 4.6857</strain>
    </source>
</reference>
<proteinExistence type="inferred from homology"/>
<dbReference type="InterPro" id="IPR053710">
    <property type="entry name" value="Arylamine_NAT_domain_sf"/>
</dbReference>
<evidence type="ECO:0000313" key="4">
    <source>
        <dbReference type="Proteomes" id="UP000219612"/>
    </source>
</evidence>
<evidence type="ECO:0000256" key="1">
    <source>
        <dbReference type="ARBA" id="ARBA00006547"/>
    </source>
</evidence>
<dbReference type="Gene3D" id="3.30.2140.20">
    <property type="match status" value="1"/>
</dbReference>
<dbReference type="PRINTS" id="PR01543">
    <property type="entry name" value="ANATRNSFRASE"/>
</dbReference>
<dbReference type="Pfam" id="PF00797">
    <property type="entry name" value="Acetyltransf_2"/>
    <property type="match status" value="1"/>
</dbReference>
<dbReference type="PANTHER" id="PTHR11786">
    <property type="entry name" value="N-HYDROXYARYLAMINE O-ACETYLTRANSFERASE"/>
    <property type="match status" value="1"/>
</dbReference>
<evidence type="ECO:0000313" key="3">
    <source>
        <dbReference type="EMBL" id="SNY55236.1"/>
    </source>
</evidence>